<dbReference type="GO" id="GO:0106274">
    <property type="term" value="F:NAD+-protein-arginine ADP-ribosyltransferase activity"/>
    <property type="evidence" value="ECO:0007669"/>
    <property type="project" value="UniProtKB-EC"/>
</dbReference>
<dbReference type="AlphaFoldDB" id="A0A4W6FH54"/>
<organism evidence="9 10">
    <name type="scientific">Lates calcarifer</name>
    <name type="common">Barramundi</name>
    <name type="synonym">Holocentrus calcarifer</name>
    <dbReference type="NCBI Taxonomy" id="8187"/>
    <lineage>
        <taxon>Eukaryota</taxon>
        <taxon>Metazoa</taxon>
        <taxon>Chordata</taxon>
        <taxon>Craniata</taxon>
        <taxon>Vertebrata</taxon>
        <taxon>Euteleostomi</taxon>
        <taxon>Actinopterygii</taxon>
        <taxon>Neopterygii</taxon>
        <taxon>Teleostei</taxon>
        <taxon>Neoteleostei</taxon>
        <taxon>Acanthomorphata</taxon>
        <taxon>Carangaria</taxon>
        <taxon>Carangaria incertae sedis</taxon>
        <taxon>Centropomidae</taxon>
        <taxon>Lates</taxon>
    </lineage>
</organism>
<name>A0A4W6FH54_LATCA</name>
<keyword evidence="2 7" id="KW-0328">Glycosyltransferase</keyword>
<keyword evidence="5 7" id="KW-0521">NADP</keyword>
<dbReference type="GO" id="GO:0016779">
    <property type="term" value="F:nucleotidyltransferase activity"/>
    <property type="evidence" value="ECO:0007669"/>
    <property type="project" value="UniProtKB-KW"/>
</dbReference>
<dbReference type="PRINTS" id="PR00970">
    <property type="entry name" value="RIBTRNSFRASE"/>
</dbReference>
<dbReference type="Proteomes" id="UP000694890">
    <property type="component" value="Unplaced"/>
</dbReference>
<feature type="chain" id="PRO_5044613799" description="NAD(P)(+)--arginine ADP-ribosyltransferase" evidence="8">
    <location>
        <begin position="50"/>
        <end position="304"/>
    </location>
</feature>
<dbReference type="PANTHER" id="PTHR10339:SF29">
    <property type="entry name" value="NAD(P)(+)--ARGININE ADP-RIBOSYLTRANSFERASE"/>
    <property type="match status" value="1"/>
</dbReference>
<comment type="similarity">
    <text evidence="1 7">Belongs to the Arg-specific ADP-ribosyltransferase family.</text>
</comment>
<sequence length="304" mass="34344">MTQRFISQHLLILTTRGVFLPAVMGGNTRIFASVCLLLCWMLLIHPVRGGNPPSQVFGTDVGTQTEVTTIPLDMSEKAVDDMYFGCTEQMTNENKDKDERGRKFDECIEKAKKTKHEGLHTKHIQALCTYTSDGLYGDFNTAVREGKDKYLDKNFRYNSLHFWLTDAIQILNKDLSRTKKCLTVYRRTTVKFIGEENKIIRLGSFSSTSHRTDLTDFGKETCFVIETCLAAYVADYSSYNQEEVLIPPYETFKITKKIENNKDKPAGLTDCKVVYELKHAGGKSVLNCKTSGVAAAAREVTQQN</sequence>
<evidence type="ECO:0000256" key="5">
    <source>
        <dbReference type="ARBA" id="ARBA00022857"/>
    </source>
</evidence>
<evidence type="ECO:0000256" key="8">
    <source>
        <dbReference type="SAM" id="SignalP"/>
    </source>
</evidence>
<dbReference type="GO" id="GO:0003950">
    <property type="term" value="F:NAD+ poly-ADP-ribosyltransferase activity"/>
    <property type="evidence" value="ECO:0007669"/>
    <property type="project" value="TreeGrafter"/>
</dbReference>
<evidence type="ECO:0000256" key="7">
    <source>
        <dbReference type="RuleBase" id="RU361228"/>
    </source>
</evidence>
<gene>
    <name evidence="9 11" type="primary">LOC108892198</name>
</gene>
<dbReference type="KEGG" id="lcf:108892198"/>
<dbReference type="InterPro" id="IPR000768">
    <property type="entry name" value="ART"/>
</dbReference>
<feature type="signal peptide" evidence="8">
    <location>
        <begin position="1"/>
        <end position="49"/>
    </location>
</feature>
<dbReference type="Ensembl" id="ENSLCAT00010050835.1">
    <property type="protein sequence ID" value="ENSLCAP00010049589.1"/>
    <property type="gene ID" value="ENSLCAG00010023079.1"/>
</dbReference>
<reference evidence="11" key="2">
    <citation type="submission" date="2025-04" db="UniProtKB">
        <authorList>
            <consortium name="RefSeq"/>
        </authorList>
    </citation>
    <scope>IDENTIFICATION</scope>
    <source>
        <tissue evidence="11">Brain</tissue>
    </source>
</reference>
<evidence type="ECO:0000313" key="10">
    <source>
        <dbReference type="Proteomes" id="UP000314980"/>
    </source>
</evidence>
<comment type="catalytic activity">
    <reaction evidence="6 7">
        <text>L-arginyl-[protein] + NAD(+) = N(omega)-(ADP-D-ribosyl)-L-arginyl-[protein] + nicotinamide + H(+)</text>
        <dbReference type="Rhea" id="RHEA:19149"/>
        <dbReference type="Rhea" id="RHEA-COMP:10532"/>
        <dbReference type="Rhea" id="RHEA-COMP:15087"/>
        <dbReference type="ChEBI" id="CHEBI:15378"/>
        <dbReference type="ChEBI" id="CHEBI:17154"/>
        <dbReference type="ChEBI" id="CHEBI:29965"/>
        <dbReference type="ChEBI" id="CHEBI:57540"/>
        <dbReference type="ChEBI" id="CHEBI:142554"/>
        <dbReference type="EC" id="2.4.2.31"/>
    </reaction>
</comment>
<protein>
    <recommendedName>
        <fullName evidence="7">NAD(P)(+)--arginine ADP-ribosyltransferase</fullName>
        <ecNumber evidence="7">2.4.2.31</ecNumber>
    </recommendedName>
    <alternativeName>
        <fullName evidence="7">Mono(ADP-ribosyl)transferase</fullName>
    </alternativeName>
</protein>
<dbReference type="InParanoid" id="A0A4W6FH54"/>
<evidence type="ECO:0000256" key="2">
    <source>
        <dbReference type="ARBA" id="ARBA00022676"/>
    </source>
</evidence>
<accession>A0A4W6FH54</accession>
<dbReference type="PROSITE" id="PS51996">
    <property type="entry name" value="TR_MART"/>
    <property type="match status" value="1"/>
</dbReference>
<keyword evidence="8" id="KW-0732">Signal</keyword>
<evidence type="ECO:0000256" key="1">
    <source>
        <dbReference type="ARBA" id="ARBA00009558"/>
    </source>
</evidence>
<dbReference type="GeneID" id="108892198"/>
<dbReference type="OrthoDB" id="423533at2759"/>
<proteinExistence type="inferred from homology"/>
<dbReference type="SUPFAM" id="SSF56399">
    <property type="entry name" value="ADP-ribosylation"/>
    <property type="match status" value="1"/>
</dbReference>
<dbReference type="GeneTree" id="ENSGT01030000234601"/>
<keyword evidence="4" id="KW-0548">Nucleotidyltransferase</keyword>
<dbReference type="PANTHER" id="PTHR10339">
    <property type="entry name" value="ADP-RIBOSYLTRANSFERASE"/>
    <property type="match status" value="1"/>
</dbReference>
<dbReference type="EC" id="2.4.2.31" evidence="7"/>
<evidence type="ECO:0000256" key="6">
    <source>
        <dbReference type="ARBA" id="ARBA00047597"/>
    </source>
</evidence>
<evidence type="ECO:0000256" key="4">
    <source>
        <dbReference type="ARBA" id="ARBA00022695"/>
    </source>
</evidence>
<reference evidence="10" key="1">
    <citation type="submission" date="2015-09" db="EMBL/GenBank/DDBJ databases">
        <authorList>
            <person name="Sai Rama Sridatta P."/>
        </authorList>
    </citation>
    <scope>NUCLEOTIDE SEQUENCE [LARGE SCALE GENOMIC DNA]</scope>
</reference>
<dbReference type="Pfam" id="PF01129">
    <property type="entry name" value="ART"/>
    <property type="match status" value="1"/>
</dbReference>
<dbReference type="Gene3D" id="3.90.176.10">
    <property type="entry name" value="Toxin ADP-ribosyltransferase, Chain A, domain 1"/>
    <property type="match status" value="1"/>
</dbReference>
<keyword evidence="10" id="KW-1185">Reference proteome</keyword>
<dbReference type="RefSeq" id="XP_018545148.1">
    <property type="nucleotide sequence ID" value="XM_018689632.2"/>
</dbReference>
<dbReference type="InterPro" id="IPR050999">
    <property type="entry name" value="ADP-ribosyltransferase_ARG"/>
</dbReference>
<keyword evidence="7" id="KW-0520">NAD</keyword>
<reference evidence="9" key="3">
    <citation type="submission" date="2025-05" db="UniProtKB">
        <authorList>
            <consortium name="Ensembl"/>
        </authorList>
    </citation>
    <scope>IDENTIFICATION</scope>
</reference>
<keyword evidence="3 7" id="KW-0808">Transferase</keyword>
<evidence type="ECO:0000256" key="3">
    <source>
        <dbReference type="ARBA" id="ARBA00022679"/>
    </source>
</evidence>
<dbReference type="Proteomes" id="UP000314980">
    <property type="component" value="Unassembled WGS sequence"/>
</dbReference>
<evidence type="ECO:0000313" key="9">
    <source>
        <dbReference type="Ensembl" id="ENSLCAP00010049589.1"/>
    </source>
</evidence>
<evidence type="ECO:0000313" key="11">
    <source>
        <dbReference type="RefSeq" id="XP_018545148.1"/>
    </source>
</evidence>